<name>A0A420I185_9PEZI</name>
<comment type="caution">
    <text evidence="1">The sequence shown here is derived from an EMBL/GenBank/DDBJ whole genome shotgun (WGS) entry which is preliminary data.</text>
</comment>
<evidence type="ECO:0000313" key="1">
    <source>
        <dbReference type="EMBL" id="RKF63443.1"/>
    </source>
</evidence>
<dbReference type="EMBL" id="MCFK01002555">
    <property type="protein sequence ID" value="RKF63443.1"/>
    <property type="molecule type" value="Genomic_DNA"/>
</dbReference>
<accession>A0A420I185</accession>
<gene>
    <name evidence="1" type="ORF">OnM2_025096</name>
</gene>
<proteinExistence type="predicted"/>
<organism evidence="1 2">
    <name type="scientific">Erysiphe neolycopersici</name>
    <dbReference type="NCBI Taxonomy" id="212602"/>
    <lineage>
        <taxon>Eukaryota</taxon>
        <taxon>Fungi</taxon>
        <taxon>Dikarya</taxon>
        <taxon>Ascomycota</taxon>
        <taxon>Pezizomycotina</taxon>
        <taxon>Leotiomycetes</taxon>
        <taxon>Erysiphales</taxon>
        <taxon>Erysiphaceae</taxon>
        <taxon>Erysiphe</taxon>
    </lineage>
</organism>
<evidence type="ECO:0000313" key="2">
    <source>
        <dbReference type="Proteomes" id="UP000286134"/>
    </source>
</evidence>
<reference evidence="1 2" key="1">
    <citation type="journal article" date="2018" name="BMC Genomics">
        <title>Comparative genome analyses reveal sequence features reflecting distinct modes of host-adaptation between dicot and monocot powdery mildew.</title>
        <authorList>
            <person name="Wu Y."/>
            <person name="Ma X."/>
            <person name="Pan Z."/>
            <person name="Kale S.D."/>
            <person name="Song Y."/>
            <person name="King H."/>
            <person name="Zhang Q."/>
            <person name="Presley C."/>
            <person name="Deng X."/>
            <person name="Wei C.I."/>
            <person name="Xiao S."/>
        </authorList>
    </citation>
    <scope>NUCLEOTIDE SEQUENCE [LARGE SCALE GENOMIC DNA]</scope>
    <source>
        <strain evidence="1">UMSG2</strain>
    </source>
</reference>
<dbReference type="Pfam" id="PF14223">
    <property type="entry name" value="Retrotran_gag_2"/>
    <property type="match status" value="1"/>
</dbReference>
<dbReference type="Proteomes" id="UP000286134">
    <property type="component" value="Unassembled WGS sequence"/>
</dbReference>
<protein>
    <submittedName>
        <fullName evidence="1">Uncharacterized protein</fullName>
    </submittedName>
</protein>
<sequence length="225" mass="25660">MVFEFKPSNKYRHLILILFLFFTVSTASILKGVKNAPVLKKSLHPESESSKSFIKAARINNNNIKAALLQRISDEVYFILENLPTARQIWIMLKTYYQPHSEAVVDSLLEEFWNFSMSEGIYVDKYANELTQKQFQIASLDPSKRPTDTTKKNRLLRHGTDFNGYYGGAVAYLRLNTAIFLHETVNTLRESQAGLNRQHEAANVAYAKEETKSVAPQKNKSCACC</sequence>
<dbReference type="AlphaFoldDB" id="A0A420I185"/>
<keyword evidence="2" id="KW-1185">Reference proteome</keyword>